<sequence length="83" mass="9734">MIFKKWNSYTKEKQDAILSADDGWIVRNILMYGNSLVPSREVKKYGVEYIERRLESILGEFITVEKRETKELGALFLAKYEAL</sequence>
<evidence type="ECO:0000313" key="1">
    <source>
        <dbReference type="EMBL" id="DAE24935.1"/>
    </source>
</evidence>
<organism evidence="1">
    <name type="scientific">Siphoviridae sp. ctljn1</name>
    <dbReference type="NCBI Taxonomy" id="2826448"/>
    <lineage>
        <taxon>Viruses</taxon>
        <taxon>Duplodnaviria</taxon>
        <taxon>Heunggongvirae</taxon>
        <taxon>Uroviricota</taxon>
        <taxon>Caudoviricetes</taxon>
    </lineage>
</organism>
<protein>
    <submittedName>
        <fullName evidence="1">Uncharacterized protein</fullName>
    </submittedName>
</protein>
<dbReference type="EMBL" id="BK015788">
    <property type="protein sequence ID" value="DAE24935.1"/>
    <property type="molecule type" value="Genomic_DNA"/>
</dbReference>
<proteinExistence type="predicted"/>
<accession>A0A8S5R0C3</accession>
<reference evidence="1" key="1">
    <citation type="journal article" date="2021" name="Proc. Natl. Acad. Sci. U.S.A.">
        <title>A Catalog of Tens of Thousands of Viruses from Human Metagenomes Reveals Hidden Associations with Chronic Diseases.</title>
        <authorList>
            <person name="Tisza M.J."/>
            <person name="Buck C.B."/>
        </authorList>
    </citation>
    <scope>NUCLEOTIDE SEQUENCE</scope>
    <source>
        <strain evidence="1">Ctljn1</strain>
    </source>
</reference>
<name>A0A8S5R0C3_9CAUD</name>